<keyword evidence="2" id="KW-1185">Reference proteome</keyword>
<organism evidence="1 2">
    <name type="scientific">Penicillium camemberti (strain FM 013)</name>
    <dbReference type="NCBI Taxonomy" id="1429867"/>
    <lineage>
        <taxon>Eukaryota</taxon>
        <taxon>Fungi</taxon>
        <taxon>Dikarya</taxon>
        <taxon>Ascomycota</taxon>
        <taxon>Pezizomycotina</taxon>
        <taxon>Eurotiomycetes</taxon>
        <taxon>Eurotiomycetidae</taxon>
        <taxon>Eurotiales</taxon>
        <taxon>Aspergillaceae</taxon>
        <taxon>Penicillium</taxon>
    </lineage>
</organism>
<gene>
    <name evidence="1" type="ORF">PCAMFM013_S040g000042</name>
</gene>
<accession>A0A0G4PTY5</accession>
<dbReference type="Proteomes" id="UP000053732">
    <property type="component" value="Unassembled WGS sequence"/>
</dbReference>
<reference evidence="1 2" key="1">
    <citation type="journal article" date="2014" name="Nat. Commun.">
        <title>Multiple recent horizontal transfers of a large genomic region in cheese making fungi.</title>
        <authorList>
            <person name="Cheeseman K."/>
            <person name="Ropars J."/>
            <person name="Renault P."/>
            <person name="Dupont J."/>
            <person name="Gouzy J."/>
            <person name="Branca A."/>
            <person name="Abraham A.L."/>
            <person name="Ceppi M."/>
            <person name="Conseiller E."/>
            <person name="Debuchy R."/>
            <person name="Malagnac F."/>
            <person name="Goarin A."/>
            <person name="Silar P."/>
            <person name="Lacoste S."/>
            <person name="Sallet E."/>
            <person name="Bensimon A."/>
            <person name="Giraud T."/>
            <person name="Brygoo Y."/>
        </authorList>
    </citation>
    <scope>NUCLEOTIDE SEQUENCE [LARGE SCALE GENOMIC DNA]</scope>
    <source>
        <strain evidence="2">FM 013</strain>
    </source>
</reference>
<protein>
    <submittedName>
        <fullName evidence="1">Str. FM013</fullName>
    </submittedName>
</protein>
<name>A0A0G4PTY5_PENC3</name>
<dbReference type="EMBL" id="HG793173">
    <property type="protein sequence ID" value="CRL29816.1"/>
    <property type="molecule type" value="Genomic_DNA"/>
</dbReference>
<evidence type="ECO:0000313" key="2">
    <source>
        <dbReference type="Proteomes" id="UP000053732"/>
    </source>
</evidence>
<dbReference type="AlphaFoldDB" id="A0A0G4PTY5"/>
<evidence type="ECO:0000313" key="1">
    <source>
        <dbReference type="EMBL" id="CRL29816.1"/>
    </source>
</evidence>
<proteinExistence type="predicted"/>
<sequence>MSFYTMSTPMFNAMSNTMSNKLSDTEADSEGQNSTPLPYGWRLAQASNFSYEHAMDIPPMYRGRATLAPFPDAISALAPTPDYLSTGAPRQVVLWMRCCGCNNLVNPALASENKCPICAHTECDSCGQENVP</sequence>